<name>A0A2P8D8P5_9BACT</name>
<organism evidence="1 2">
    <name type="scientific">Taibaiella chishuiensis</name>
    <dbReference type="NCBI Taxonomy" id="1434707"/>
    <lineage>
        <taxon>Bacteria</taxon>
        <taxon>Pseudomonadati</taxon>
        <taxon>Bacteroidota</taxon>
        <taxon>Chitinophagia</taxon>
        <taxon>Chitinophagales</taxon>
        <taxon>Chitinophagaceae</taxon>
        <taxon>Taibaiella</taxon>
    </lineage>
</organism>
<sequence>MILILSSNAEITTDAVIMWLNDLKKAYIRVHEDEFFEIKIINKKFFLESYRNRFFIDDISSVWYRRGGGLKFKRGQYHHEAVNQNMNEAHYWLEDYVIKKLEAKKHINKQSNSRLNKLWVLEEAQKAGLKVPRYFLAENTDDVIPGKMITKSFTENVILKSAYEHQDGMLYTAVVTQQEQGSFFPTFFQDKIEKEYEIRSFYLDGKIWSTAIMSQKDKQTETDHRKYNTAVPNRNVPYDLPLETGQKLNELFLALDINCGSADFIKGKDGQFYFLEINPLGQFLGLSAVCNYALDKEIALYL</sequence>
<dbReference type="OrthoDB" id="583309at2"/>
<evidence type="ECO:0000313" key="1">
    <source>
        <dbReference type="EMBL" id="PSK93579.1"/>
    </source>
</evidence>
<keyword evidence="2" id="KW-1185">Reference proteome</keyword>
<proteinExistence type="predicted"/>
<dbReference type="AlphaFoldDB" id="A0A2P8D8P5"/>
<dbReference type="GO" id="GO:0009432">
    <property type="term" value="P:SOS response"/>
    <property type="evidence" value="ECO:0007669"/>
    <property type="project" value="TreeGrafter"/>
</dbReference>
<dbReference type="PANTHER" id="PTHR21621">
    <property type="entry name" value="RIBOSOMAL PROTEIN S6 MODIFICATION PROTEIN"/>
    <property type="match status" value="1"/>
</dbReference>
<dbReference type="Gene3D" id="3.30.470.20">
    <property type="entry name" value="ATP-grasp fold, B domain"/>
    <property type="match status" value="1"/>
</dbReference>
<reference evidence="1 2" key="1">
    <citation type="submission" date="2018-03" db="EMBL/GenBank/DDBJ databases">
        <title>Genomic Encyclopedia of Type Strains, Phase III (KMG-III): the genomes of soil and plant-associated and newly described type strains.</title>
        <authorList>
            <person name="Whitman W."/>
        </authorList>
    </citation>
    <scope>NUCLEOTIDE SEQUENCE [LARGE SCALE GENOMIC DNA]</scope>
    <source>
        <strain evidence="1 2">CGMCC 1.12700</strain>
    </source>
</reference>
<dbReference type="Proteomes" id="UP000240572">
    <property type="component" value="Unassembled WGS sequence"/>
</dbReference>
<comment type="caution">
    <text evidence="1">The sequence shown here is derived from an EMBL/GenBank/DDBJ whole genome shotgun (WGS) entry which is preliminary data.</text>
</comment>
<dbReference type="NCBIfam" id="TIGR04192">
    <property type="entry name" value="GRASP_w_spasm"/>
    <property type="match status" value="1"/>
</dbReference>
<dbReference type="RefSeq" id="WP_106522617.1">
    <property type="nucleotide sequence ID" value="NZ_PYGD01000002.1"/>
</dbReference>
<dbReference type="EMBL" id="PYGD01000002">
    <property type="protein sequence ID" value="PSK93579.1"/>
    <property type="molecule type" value="Genomic_DNA"/>
</dbReference>
<dbReference type="PANTHER" id="PTHR21621:SF0">
    <property type="entry name" value="BETA-CITRYLGLUTAMATE SYNTHASE B-RELATED"/>
    <property type="match status" value="1"/>
</dbReference>
<accession>A0A2P8D8P5</accession>
<dbReference type="SUPFAM" id="SSF56059">
    <property type="entry name" value="Glutathione synthetase ATP-binding domain-like"/>
    <property type="match status" value="1"/>
</dbReference>
<gene>
    <name evidence="1" type="ORF">B0I18_102549</name>
</gene>
<dbReference type="InterPro" id="IPR026455">
    <property type="entry name" value="GRASP_w_spasm"/>
</dbReference>
<evidence type="ECO:0000313" key="2">
    <source>
        <dbReference type="Proteomes" id="UP000240572"/>
    </source>
</evidence>
<dbReference type="GO" id="GO:0018169">
    <property type="term" value="F:ribosomal S6-glutamic acid ligase activity"/>
    <property type="evidence" value="ECO:0007669"/>
    <property type="project" value="TreeGrafter"/>
</dbReference>
<dbReference type="GO" id="GO:0005737">
    <property type="term" value="C:cytoplasm"/>
    <property type="evidence" value="ECO:0007669"/>
    <property type="project" value="TreeGrafter"/>
</dbReference>
<protein>
    <submittedName>
        <fullName evidence="1">ATP-GRASP peptide maturase of grasp-with-spasm system</fullName>
    </submittedName>
</protein>